<gene>
    <name evidence="2" type="ORF">B0T26DRAFT_656663</name>
</gene>
<keyword evidence="1" id="KW-0175">Coiled coil</keyword>
<accession>A0AA39ZYP1</accession>
<dbReference type="AlphaFoldDB" id="A0AA39ZYP1"/>
<evidence type="ECO:0000256" key="1">
    <source>
        <dbReference type="SAM" id="Coils"/>
    </source>
</evidence>
<dbReference type="Proteomes" id="UP001172101">
    <property type="component" value="Unassembled WGS sequence"/>
</dbReference>
<feature type="coiled-coil region" evidence="1">
    <location>
        <begin position="5"/>
        <end position="80"/>
    </location>
</feature>
<evidence type="ECO:0000313" key="2">
    <source>
        <dbReference type="EMBL" id="KAK0706043.1"/>
    </source>
</evidence>
<protein>
    <submittedName>
        <fullName evidence="2">Uncharacterized protein</fullName>
    </submittedName>
</protein>
<comment type="caution">
    <text evidence="2">The sequence shown here is derived from an EMBL/GenBank/DDBJ whole genome shotgun (WGS) entry which is preliminary data.</text>
</comment>
<dbReference type="GeneID" id="85322000"/>
<organism evidence="2 3">
    <name type="scientific">Lasiosphaeria miniovina</name>
    <dbReference type="NCBI Taxonomy" id="1954250"/>
    <lineage>
        <taxon>Eukaryota</taxon>
        <taxon>Fungi</taxon>
        <taxon>Dikarya</taxon>
        <taxon>Ascomycota</taxon>
        <taxon>Pezizomycotina</taxon>
        <taxon>Sordariomycetes</taxon>
        <taxon>Sordariomycetidae</taxon>
        <taxon>Sordariales</taxon>
        <taxon>Lasiosphaeriaceae</taxon>
        <taxon>Lasiosphaeria</taxon>
    </lineage>
</organism>
<sequence>YNRDRQKLEDRLAAQQSQFEAELDEREGELGKLIEQERVVHEKEMEGQRAAHKRELLRQENEHKRNLVDLRATVKNLEGDLVDNSDDFRPASDDALKVRFKDIKLTIETITSPFNIRATTIPEGVDPDGFLVRESKSKLCFLLRSIVWSKLVDGFFSSPFGFGALGTGDGARMLVALYSSWRRLFDAASLAAPDSYPREQIFERFRTDKEANKWRSSTFQSILMTVHPKGQKKGVSGAEAVRPYADNCNRVQSEILDLFVKVIGRGAAEELEIKVDTIVSLASELALEFGSQRAQLGLQMPNRGESIQMGPDFEDCEDGAGTHGTIEEVDLAISPKLYRIGDGRNDLTTRKTIVAGEIYPLRS</sequence>
<proteinExistence type="predicted"/>
<dbReference type="RefSeq" id="XP_060291137.1">
    <property type="nucleotide sequence ID" value="XM_060438730.1"/>
</dbReference>
<reference evidence="2" key="1">
    <citation type="submission" date="2023-06" db="EMBL/GenBank/DDBJ databases">
        <title>Genome-scale phylogeny and comparative genomics of the fungal order Sordariales.</title>
        <authorList>
            <consortium name="Lawrence Berkeley National Laboratory"/>
            <person name="Hensen N."/>
            <person name="Bonometti L."/>
            <person name="Westerberg I."/>
            <person name="Brannstrom I.O."/>
            <person name="Guillou S."/>
            <person name="Cros-Aarteil S."/>
            <person name="Calhoun S."/>
            <person name="Haridas S."/>
            <person name="Kuo A."/>
            <person name="Mondo S."/>
            <person name="Pangilinan J."/>
            <person name="Riley R."/>
            <person name="LaButti K."/>
            <person name="Andreopoulos B."/>
            <person name="Lipzen A."/>
            <person name="Chen C."/>
            <person name="Yanf M."/>
            <person name="Daum C."/>
            <person name="Ng V."/>
            <person name="Clum A."/>
            <person name="Steindorff A."/>
            <person name="Ohm R."/>
            <person name="Martin F."/>
            <person name="Silar P."/>
            <person name="Natvig D."/>
            <person name="Lalanne C."/>
            <person name="Gautier V."/>
            <person name="Ament-velasquez S.L."/>
            <person name="Kruys A."/>
            <person name="Hutchinson M.I."/>
            <person name="Powell A.J."/>
            <person name="Barry K."/>
            <person name="Miller A.N."/>
            <person name="Grigoriev I.V."/>
            <person name="Debuchy R."/>
            <person name="Gladieux P."/>
            <person name="Thoren M.H."/>
            <person name="Johannesson H."/>
        </authorList>
    </citation>
    <scope>NUCLEOTIDE SEQUENCE</scope>
    <source>
        <strain evidence="2">SMH2392-1A</strain>
    </source>
</reference>
<evidence type="ECO:0000313" key="3">
    <source>
        <dbReference type="Proteomes" id="UP001172101"/>
    </source>
</evidence>
<dbReference type="EMBL" id="JAUIRO010000007">
    <property type="protein sequence ID" value="KAK0706043.1"/>
    <property type="molecule type" value="Genomic_DNA"/>
</dbReference>
<name>A0AA39ZYP1_9PEZI</name>
<keyword evidence="3" id="KW-1185">Reference proteome</keyword>
<feature type="non-terminal residue" evidence="2">
    <location>
        <position position="363"/>
    </location>
</feature>